<dbReference type="Pfam" id="PF10346">
    <property type="entry name" value="Con-6"/>
    <property type="match status" value="2"/>
</dbReference>
<dbReference type="InterPro" id="IPR018824">
    <property type="entry name" value="Conidiation-specific_6"/>
</dbReference>
<dbReference type="PANTHER" id="PTHR36576:SF1">
    <property type="entry name" value="UPF0654 PROTEIN C11D3.01C-RELATED"/>
    <property type="match status" value="1"/>
</dbReference>
<gene>
    <name evidence="2" type="ORF">D9619_006894</name>
</gene>
<comment type="caution">
    <text evidence="2">The sequence shown here is derived from an EMBL/GenBank/DDBJ whole genome shotgun (WGS) entry which is preliminary data.</text>
</comment>
<feature type="region of interest" description="Disordered" evidence="1">
    <location>
        <begin position="1"/>
        <end position="145"/>
    </location>
</feature>
<feature type="compositionally biased region" description="Basic and acidic residues" evidence="1">
    <location>
        <begin position="33"/>
        <end position="51"/>
    </location>
</feature>
<evidence type="ECO:0000313" key="2">
    <source>
        <dbReference type="EMBL" id="KAF5316399.1"/>
    </source>
</evidence>
<dbReference type="InterPro" id="IPR052670">
    <property type="entry name" value="UPF0654_domain"/>
</dbReference>
<feature type="compositionally biased region" description="Acidic residues" evidence="1">
    <location>
        <begin position="88"/>
        <end position="103"/>
    </location>
</feature>
<feature type="compositionally biased region" description="Basic and acidic residues" evidence="1">
    <location>
        <begin position="104"/>
        <end position="123"/>
    </location>
</feature>
<proteinExistence type="predicted"/>
<dbReference type="GO" id="GO:0005737">
    <property type="term" value="C:cytoplasm"/>
    <property type="evidence" value="ECO:0007669"/>
    <property type="project" value="TreeGrafter"/>
</dbReference>
<name>A0A8H5B460_9AGAR</name>
<dbReference type="EMBL" id="JAACJJ010000042">
    <property type="protein sequence ID" value="KAF5316399.1"/>
    <property type="molecule type" value="Genomic_DNA"/>
</dbReference>
<evidence type="ECO:0000256" key="1">
    <source>
        <dbReference type="SAM" id="MobiDB-lite"/>
    </source>
</evidence>
<sequence>MSVLGEPSAAASSNYKDETRVAAGLKATLKNPRVSDEAKERAAERLERFEQGHGTTDMPHAQGDDNILDSSGPVAADSIPIEKRPGLEDDETYLPDILEDEDTADRREHREAGGYKAALRNDRTSSAAKHRAQEQLDILETSEDV</sequence>
<dbReference type="Proteomes" id="UP000567179">
    <property type="component" value="Unassembled WGS sequence"/>
</dbReference>
<organism evidence="2 3">
    <name type="scientific">Psilocybe cf. subviscida</name>
    <dbReference type="NCBI Taxonomy" id="2480587"/>
    <lineage>
        <taxon>Eukaryota</taxon>
        <taxon>Fungi</taxon>
        <taxon>Dikarya</taxon>
        <taxon>Basidiomycota</taxon>
        <taxon>Agaricomycotina</taxon>
        <taxon>Agaricomycetes</taxon>
        <taxon>Agaricomycetidae</taxon>
        <taxon>Agaricales</taxon>
        <taxon>Agaricineae</taxon>
        <taxon>Strophariaceae</taxon>
        <taxon>Psilocybe</taxon>
    </lineage>
</organism>
<protein>
    <submittedName>
        <fullName evidence="2">Uncharacterized protein</fullName>
    </submittedName>
</protein>
<evidence type="ECO:0000313" key="3">
    <source>
        <dbReference type="Proteomes" id="UP000567179"/>
    </source>
</evidence>
<dbReference type="AlphaFoldDB" id="A0A8H5B460"/>
<keyword evidence="3" id="KW-1185">Reference proteome</keyword>
<reference evidence="2 3" key="1">
    <citation type="journal article" date="2020" name="ISME J.">
        <title>Uncovering the hidden diversity of litter-decomposition mechanisms in mushroom-forming fungi.</title>
        <authorList>
            <person name="Floudas D."/>
            <person name="Bentzer J."/>
            <person name="Ahren D."/>
            <person name="Johansson T."/>
            <person name="Persson P."/>
            <person name="Tunlid A."/>
        </authorList>
    </citation>
    <scope>NUCLEOTIDE SEQUENCE [LARGE SCALE GENOMIC DNA]</scope>
    <source>
        <strain evidence="2 3">CBS 101986</strain>
    </source>
</reference>
<dbReference type="OrthoDB" id="5419162at2759"/>
<accession>A0A8H5B460</accession>
<dbReference type="PANTHER" id="PTHR36576">
    <property type="entry name" value="UPF0654 PROTEIN C11D3.01C-RELATED"/>
    <property type="match status" value="1"/>
</dbReference>